<keyword evidence="7" id="KW-1185">Reference proteome</keyword>
<evidence type="ECO:0000313" key="6">
    <source>
        <dbReference type="EMBL" id="REH36656.1"/>
    </source>
</evidence>
<name>A0A3E0H1C4_9GAMM</name>
<comment type="caution">
    <text evidence="6">The sequence shown here is derived from an EMBL/GenBank/DDBJ whole genome shotgun (WGS) entry which is preliminary data.</text>
</comment>
<keyword evidence="4" id="KW-0804">Transcription</keyword>
<dbReference type="PANTHER" id="PTHR30126">
    <property type="entry name" value="HTH-TYPE TRANSCRIPTIONAL REGULATOR"/>
    <property type="match status" value="1"/>
</dbReference>
<dbReference type="GO" id="GO:0000976">
    <property type="term" value="F:transcription cis-regulatory region binding"/>
    <property type="evidence" value="ECO:0007669"/>
    <property type="project" value="TreeGrafter"/>
</dbReference>
<evidence type="ECO:0000256" key="3">
    <source>
        <dbReference type="ARBA" id="ARBA00023125"/>
    </source>
</evidence>
<dbReference type="InterPro" id="IPR005119">
    <property type="entry name" value="LysR_subst-bd"/>
</dbReference>
<evidence type="ECO:0000313" key="7">
    <source>
        <dbReference type="Proteomes" id="UP000256774"/>
    </source>
</evidence>
<evidence type="ECO:0000259" key="5">
    <source>
        <dbReference type="PROSITE" id="PS50931"/>
    </source>
</evidence>
<reference evidence="6 7" key="1">
    <citation type="submission" date="2018-08" db="EMBL/GenBank/DDBJ databases">
        <title>Genomic Encyclopedia of Type Strains, Phase IV (KMG-IV): sequencing the most valuable type-strain genomes for metagenomic binning, comparative biology and taxonomic classification.</title>
        <authorList>
            <person name="Goeker M."/>
        </authorList>
    </citation>
    <scope>NUCLEOTIDE SEQUENCE [LARGE SCALE GENOMIC DNA]</scope>
    <source>
        <strain evidence="6 7">DSM 26022</strain>
    </source>
</reference>
<feature type="domain" description="HTH lysR-type" evidence="5">
    <location>
        <begin position="1"/>
        <end position="58"/>
    </location>
</feature>
<dbReference type="Pfam" id="PF03466">
    <property type="entry name" value="LysR_substrate"/>
    <property type="match status" value="1"/>
</dbReference>
<keyword evidence="3" id="KW-0238">DNA-binding</keyword>
<protein>
    <submittedName>
        <fullName evidence="6">LysR family transcriptional regulator</fullName>
    </submittedName>
</protein>
<dbReference type="Pfam" id="PF00126">
    <property type="entry name" value="HTH_1"/>
    <property type="match status" value="1"/>
</dbReference>
<gene>
    <name evidence="6" type="ORF">DFR26_1788</name>
</gene>
<dbReference type="Proteomes" id="UP000256774">
    <property type="component" value="Unassembled WGS sequence"/>
</dbReference>
<dbReference type="RefSeq" id="WP_116208619.1">
    <property type="nucleotide sequence ID" value="NZ_QUNR01000004.1"/>
</dbReference>
<dbReference type="Gene3D" id="3.40.190.290">
    <property type="match status" value="1"/>
</dbReference>
<sequence>MDTALWRAFVEVARHASFSQAAQALHITQPAISKRISQLEAQLDTPLFDRVGRHISLTETGLALLPRASDWLHELDDMQRHARDVAASAQAPLSGTLLLGTSHHIGLHRLPPSLRAFSHAHPAVKLDIRFIDSEQAYEAVRSGDLELGIVTLPPVPDARLLSEVIWPDPLCVVAAVNHPLALQAASTGAIAAADLALHEAILPASNTFTRQITEAMLAREGLQLQVSLETNYLETLKMMVSIGLGWSVLPANLCDDDVVAIAVNNVALSRDLGVVYHPKRALSRAARAMLDLLREQSAMGAST</sequence>
<evidence type="ECO:0000256" key="1">
    <source>
        <dbReference type="ARBA" id="ARBA00009437"/>
    </source>
</evidence>
<dbReference type="AlphaFoldDB" id="A0A3E0H1C4"/>
<dbReference type="GO" id="GO:0003700">
    <property type="term" value="F:DNA-binding transcription factor activity"/>
    <property type="evidence" value="ECO:0007669"/>
    <property type="project" value="InterPro"/>
</dbReference>
<dbReference type="Gene3D" id="1.10.10.10">
    <property type="entry name" value="Winged helix-like DNA-binding domain superfamily/Winged helix DNA-binding domain"/>
    <property type="match status" value="1"/>
</dbReference>
<dbReference type="SUPFAM" id="SSF53850">
    <property type="entry name" value="Periplasmic binding protein-like II"/>
    <property type="match status" value="1"/>
</dbReference>
<dbReference type="InterPro" id="IPR000847">
    <property type="entry name" value="LysR_HTH_N"/>
</dbReference>
<dbReference type="EMBL" id="QUNR01000004">
    <property type="protein sequence ID" value="REH36656.1"/>
    <property type="molecule type" value="Genomic_DNA"/>
</dbReference>
<keyword evidence="2" id="KW-0805">Transcription regulation</keyword>
<dbReference type="InterPro" id="IPR036388">
    <property type="entry name" value="WH-like_DNA-bd_sf"/>
</dbReference>
<dbReference type="PANTHER" id="PTHR30126:SF81">
    <property type="entry name" value="HTH-TYPE TRANSCRIPTIONAL REGULATOR ILVY"/>
    <property type="match status" value="1"/>
</dbReference>
<evidence type="ECO:0000256" key="2">
    <source>
        <dbReference type="ARBA" id="ARBA00023015"/>
    </source>
</evidence>
<organism evidence="6 7">
    <name type="scientific">Paraperlucidibaca baekdonensis</name>
    <dbReference type="NCBI Taxonomy" id="748120"/>
    <lineage>
        <taxon>Bacteria</taxon>
        <taxon>Pseudomonadati</taxon>
        <taxon>Pseudomonadota</taxon>
        <taxon>Gammaproteobacteria</taxon>
        <taxon>Moraxellales</taxon>
        <taxon>Moraxellaceae</taxon>
        <taxon>Paraperlucidibaca</taxon>
    </lineage>
</organism>
<dbReference type="FunFam" id="1.10.10.10:FF:000001">
    <property type="entry name" value="LysR family transcriptional regulator"/>
    <property type="match status" value="1"/>
</dbReference>
<dbReference type="SUPFAM" id="SSF46785">
    <property type="entry name" value="Winged helix' DNA-binding domain"/>
    <property type="match status" value="1"/>
</dbReference>
<dbReference type="PRINTS" id="PR00039">
    <property type="entry name" value="HTHLYSR"/>
</dbReference>
<dbReference type="PROSITE" id="PS50931">
    <property type="entry name" value="HTH_LYSR"/>
    <property type="match status" value="1"/>
</dbReference>
<evidence type="ECO:0000256" key="4">
    <source>
        <dbReference type="ARBA" id="ARBA00023163"/>
    </source>
</evidence>
<dbReference type="InterPro" id="IPR036390">
    <property type="entry name" value="WH_DNA-bd_sf"/>
</dbReference>
<comment type="similarity">
    <text evidence="1">Belongs to the LysR transcriptional regulatory family.</text>
</comment>
<dbReference type="CDD" id="cd05466">
    <property type="entry name" value="PBP2_LTTR_substrate"/>
    <property type="match status" value="1"/>
</dbReference>
<accession>A0A3E0H1C4</accession>
<dbReference type="OrthoDB" id="9803735at2"/>
<proteinExistence type="inferred from homology"/>